<feature type="compositionally biased region" description="Polar residues" evidence="1">
    <location>
        <begin position="388"/>
        <end position="407"/>
    </location>
</feature>
<feature type="region of interest" description="Disordered" evidence="1">
    <location>
        <begin position="210"/>
        <end position="275"/>
    </location>
</feature>
<evidence type="ECO:0000256" key="1">
    <source>
        <dbReference type="SAM" id="MobiDB-lite"/>
    </source>
</evidence>
<feature type="region of interest" description="Disordered" evidence="1">
    <location>
        <begin position="307"/>
        <end position="450"/>
    </location>
</feature>
<dbReference type="PANTHER" id="PTHR38886">
    <property type="entry name" value="SESA DOMAIN-CONTAINING PROTEIN"/>
    <property type="match status" value="1"/>
</dbReference>
<evidence type="ECO:0008006" key="4">
    <source>
        <dbReference type="Google" id="ProtNLM"/>
    </source>
</evidence>
<evidence type="ECO:0000313" key="3">
    <source>
        <dbReference type="Proteomes" id="UP000800041"/>
    </source>
</evidence>
<sequence>MAGIPSVGDILMLSQIAWKVGRAFTSGRRNAPTEFHEVETEIQGLAKSLKLLVEVLFADADDSLLARADRATQTSVATILLSCQDTLQDLHGLVDQYQVVKRERISTGVVVVRQWSEVVLQNYKTIMWTSEGGNIQDLRNMLQMHTSTISLTMQALHSKSLARLEKVVNPMASKINEINDRSTDGDLSVKVDDLRRIILTIAQTSPTLNAALHRPMSHSSLSSLRSPTSSDVPPPLSPKSPRRQQSWREPTPMQIDQAEHNPPTPPIPHRGFDWGSDASSLPSFYSGTSSSTLNSSDRENEIRMSRKFSGASMMSPASSRFKPGTPSRRPGKAGRDSYLPIYYAPESSSSQQTPQTPDSRMGFPKPPSNYFEPLPQPAMPYSPDDVGSSHSSNPSTITHISNLTNGSGDHHLQPPSSWPPDPGIPNAETSSNSAYAAGRRSMQAPEVLSPTRATVAQHDAFEKALFRNTALLCDVKGTLVEYTHPVESEDNWKPPEYEMAEVSKECRICVVRRRETLADGAQRFSTSIWTFSDDRQVRLQQKLADGLEIIPYSSYFSPQKIAISVLTELKFHDTTFGAATLSSAKTSWVNYLFPDPVSAQLFQSTLFGRRLLATLRTTATYRIQDGFAGRLAFQEQMCGMENLRLWEDEESEGVLAMIHFSGQYRNGYLAFWINSSSAPVRAKEEGERIVKLKGFKVPLEPLEGGPNGSFVPGRNSASGAAGGNAGNREGSMQADRAGSIAGGESPAVRGRGIKRRASETKRETKYITGARIEFVNEGEKTKFLDLVKEIQRSMIILPDLM</sequence>
<dbReference type="PANTHER" id="PTHR38886:SF1">
    <property type="entry name" value="NACHT-NTPASE AND P-LOOP NTPASES N-TERMINAL DOMAIN-CONTAINING PROTEIN"/>
    <property type="match status" value="1"/>
</dbReference>
<dbReference type="Proteomes" id="UP000800041">
    <property type="component" value="Unassembled WGS sequence"/>
</dbReference>
<evidence type="ECO:0000313" key="2">
    <source>
        <dbReference type="EMBL" id="KAF1985996.1"/>
    </source>
</evidence>
<accession>A0A6G1GYF6</accession>
<proteinExistence type="predicted"/>
<feature type="compositionally biased region" description="Low complexity" evidence="1">
    <location>
        <begin position="347"/>
        <end position="357"/>
    </location>
</feature>
<keyword evidence="3" id="KW-1185">Reference proteome</keyword>
<dbReference type="AlphaFoldDB" id="A0A6G1GYF6"/>
<protein>
    <recommendedName>
        <fullName evidence="4">Fungal N-terminal domain-containing protein</fullName>
    </recommendedName>
</protein>
<dbReference type="OrthoDB" id="5404564at2759"/>
<name>A0A6G1GYF6_9PEZI</name>
<feature type="region of interest" description="Disordered" evidence="1">
    <location>
        <begin position="704"/>
        <end position="760"/>
    </location>
</feature>
<feature type="compositionally biased region" description="Low complexity" evidence="1">
    <location>
        <begin position="213"/>
        <end position="230"/>
    </location>
</feature>
<organism evidence="2 3">
    <name type="scientific">Aulographum hederae CBS 113979</name>
    <dbReference type="NCBI Taxonomy" id="1176131"/>
    <lineage>
        <taxon>Eukaryota</taxon>
        <taxon>Fungi</taxon>
        <taxon>Dikarya</taxon>
        <taxon>Ascomycota</taxon>
        <taxon>Pezizomycotina</taxon>
        <taxon>Dothideomycetes</taxon>
        <taxon>Pleosporomycetidae</taxon>
        <taxon>Aulographales</taxon>
        <taxon>Aulographaceae</taxon>
    </lineage>
</organism>
<reference evidence="2" key="1">
    <citation type="journal article" date="2020" name="Stud. Mycol.">
        <title>101 Dothideomycetes genomes: a test case for predicting lifestyles and emergence of pathogens.</title>
        <authorList>
            <person name="Haridas S."/>
            <person name="Albert R."/>
            <person name="Binder M."/>
            <person name="Bloem J."/>
            <person name="Labutti K."/>
            <person name="Salamov A."/>
            <person name="Andreopoulos B."/>
            <person name="Baker S."/>
            <person name="Barry K."/>
            <person name="Bills G."/>
            <person name="Bluhm B."/>
            <person name="Cannon C."/>
            <person name="Castanera R."/>
            <person name="Culley D."/>
            <person name="Daum C."/>
            <person name="Ezra D."/>
            <person name="Gonzalez J."/>
            <person name="Henrissat B."/>
            <person name="Kuo A."/>
            <person name="Liang C."/>
            <person name="Lipzen A."/>
            <person name="Lutzoni F."/>
            <person name="Magnuson J."/>
            <person name="Mondo S."/>
            <person name="Nolan M."/>
            <person name="Ohm R."/>
            <person name="Pangilinan J."/>
            <person name="Park H.-J."/>
            <person name="Ramirez L."/>
            <person name="Alfaro M."/>
            <person name="Sun H."/>
            <person name="Tritt A."/>
            <person name="Yoshinaga Y."/>
            <person name="Zwiers L.-H."/>
            <person name="Turgeon B."/>
            <person name="Goodwin S."/>
            <person name="Spatafora J."/>
            <person name="Crous P."/>
            <person name="Grigoriev I."/>
        </authorList>
    </citation>
    <scope>NUCLEOTIDE SEQUENCE</scope>
    <source>
        <strain evidence="2">CBS 113979</strain>
    </source>
</reference>
<gene>
    <name evidence="2" type="ORF">K402DRAFT_421575</name>
</gene>
<dbReference type="EMBL" id="ML977159">
    <property type="protein sequence ID" value="KAF1985996.1"/>
    <property type="molecule type" value="Genomic_DNA"/>
</dbReference>